<feature type="signal peptide" evidence="3">
    <location>
        <begin position="1"/>
        <end position="19"/>
    </location>
</feature>
<keyword evidence="1" id="KW-0928">Hypersensitive response elicitation</keyword>
<keyword evidence="1" id="KW-1015">Disulfide bond</keyword>
<comment type="function">
    <text evidence="1">Induces local and distal defense responses (incompatible hypersensitive reaction) in plants from the solanaceae and cruciferae families. Elicits leaf necrosis and causes the accumulation of pathogenesis-related proteins. Might interact with the lipidic molecules of the plasma membrane.</text>
</comment>
<dbReference type="EMBL" id="JAGDFL010000548">
    <property type="protein sequence ID" value="KAG7385477.1"/>
    <property type="molecule type" value="Genomic_DNA"/>
</dbReference>
<evidence type="ECO:0000256" key="3">
    <source>
        <dbReference type="SAM" id="SignalP"/>
    </source>
</evidence>
<feature type="region of interest" description="Disordered" evidence="2">
    <location>
        <begin position="114"/>
        <end position="173"/>
    </location>
</feature>
<comment type="caution">
    <text evidence="4">The sequence shown here is derived from an EMBL/GenBank/DDBJ whole genome shotgun (WGS) entry which is preliminary data.</text>
</comment>
<feature type="chain" id="PRO_5035861126" description="Elicitin" evidence="3">
    <location>
        <begin position="20"/>
        <end position="173"/>
    </location>
</feature>
<evidence type="ECO:0000313" key="4">
    <source>
        <dbReference type="EMBL" id="KAG7385477.1"/>
    </source>
</evidence>
<keyword evidence="1" id="KW-0964">Secreted</keyword>
<gene>
    <name evidence="4" type="ORF">PHYBOEH_009014</name>
</gene>
<reference evidence="4" key="1">
    <citation type="submission" date="2021-02" db="EMBL/GenBank/DDBJ databases">
        <authorList>
            <person name="Palmer J.M."/>
        </authorList>
    </citation>
    <scope>NUCLEOTIDE SEQUENCE</scope>
    <source>
        <strain evidence="4">SCRP23</strain>
    </source>
</reference>
<dbReference type="SMART" id="SM01187">
    <property type="entry name" value="Elicitin"/>
    <property type="match status" value="1"/>
</dbReference>
<dbReference type="OrthoDB" id="127425at2759"/>
<dbReference type="Proteomes" id="UP000693981">
    <property type="component" value="Unassembled WGS sequence"/>
</dbReference>
<evidence type="ECO:0000256" key="2">
    <source>
        <dbReference type="SAM" id="MobiDB-lite"/>
    </source>
</evidence>
<evidence type="ECO:0000313" key="5">
    <source>
        <dbReference type="Proteomes" id="UP000693981"/>
    </source>
</evidence>
<dbReference type="InterPro" id="IPR002200">
    <property type="entry name" value="Elicitin"/>
</dbReference>
<comment type="similarity">
    <text evidence="1">Belongs to the elicitin family.</text>
</comment>
<sequence>MKSFAAAIAAFAAVSTVSAASTSGSYASCSTSVLTALLTDQYIDQCASDSGYVFTAASIPTQDVIDLMCASTACKSLLADAQAMDLSECILPVGDNILLLADLIDYVPAHCPASSSGSTTSSTPTATTAPTTTTSSSSATDTDTPTVTTAAATSSSSTSTSTTTTTTSTATAC</sequence>
<organism evidence="4 5">
    <name type="scientific">Phytophthora boehmeriae</name>
    <dbReference type="NCBI Taxonomy" id="109152"/>
    <lineage>
        <taxon>Eukaryota</taxon>
        <taxon>Sar</taxon>
        <taxon>Stramenopiles</taxon>
        <taxon>Oomycota</taxon>
        <taxon>Peronosporomycetes</taxon>
        <taxon>Peronosporales</taxon>
        <taxon>Peronosporaceae</taxon>
        <taxon>Phytophthora</taxon>
    </lineage>
</organism>
<keyword evidence="5" id="KW-1185">Reference proteome</keyword>
<name>A0A8T1VW01_9STRA</name>
<dbReference type="GO" id="GO:0005576">
    <property type="term" value="C:extracellular region"/>
    <property type="evidence" value="ECO:0007669"/>
    <property type="project" value="UniProtKB-SubCell"/>
</dbReference>
<accession>A0A8T1VW01</accession>
<dbReference type="AlphaFoldDB" id="A0A8T1VW01"/>
<dbReference type="Pfam" id="PF00964">
    <property type="entry name" value="Elicitin"/>
    <property type="match status" value="1"/>
</dbReference>
<evidence type="ECO:0000256" key="1">
    <source>
        <dbReference type="RuleBase" id="RU368111"/>
    </source>
</evidence>
<dbReference type="GO" id="GO:0052040">
    <property type="term" value="P:symbiont-mediated perturbation of host programmed cell death"/>
    <property type="evidence" value="ECO:0007669"/>
    <property type="project" value="UniProtKB-UniRule"/>
</dbReference>
<comment type="subcellular location">
    <subcellularLocation>
        <location evidence="1">Secreted</location>
    </subcellularLocation>
</comment>
<protein>
    <recommendedName>
        <fullName evidence="1">Elicitin</fullName>
    </recommendedName>
</protein>
<proteinExistence type="inferred from homology"/>
<keyword evidence="3" id="KW-0732">Signal</keyword>